<dbReference type="InterPro" id="IPR008964">
    <property type="entry name" value="Invasin/intimin_cell_adhesion"/>
</dbReference>
<evidence type="ECO:0000313" key="6">
    <source>
        <dbReference type="EMBL" id="EHI58638.1"/>
    </source>
</evidence>
<evidence type="ECO:0000256" key="3">
    <source>
        <dbReference type="SAM" id="SignalP"/>
    </source>
</evidence>
<dbReference type="SMART" id="SM00257">
    <property type="entry name" value="LysM"/>
    <property type="match status" value="1"/>
</dbReference>
<sequence>MKWKRKRLCVMLLLAILVMTQLPAVAMAEMGITAPTEGIVKPSGTVDNNGNVKAVITDQDIQDAIEIAAAQSKKDGKEANGITVSTDLNKLPLTLSRSAYKKLVDAAVNYMSIKTPQISLSLDLETLKTIYNASGGDVTIDAVVVDQSKLTQAAKTVLGNYPAYDLTVISSGKTISSFGGYVTVTLPYTLQADEEGGNLQMVWVDDEGNVQYITDSSYDADSSTMIGRTNHFTVFGITRKPTVFNDIAGHWAKDDILFAASRGLLNGTGEKVFSPNTGMTRGMFATALYRLAGSPQTAGEGSVFTDVSADAYYAGAVKWASSKGIVNGTTATTFAPDQDVTRQEMAAIMVNYAKIMGYTLPRTREAVTFTDNASIVSWAADAVKAMQMAGVLMGKDGNCFDPTGTATRAEVSAVLHRYVELVIDPQTAQSWDRNDSSKWMYYVGGKPTVGIKTIDGTTYHFDDRGQLTKIDPVAPESKQYTNFVVSKNDTLWGIAASHGCTVAEIVYLNNITDPNLTLEGQTLKLPQKSDSSHSSSSGSGGGYTPTHPTPSVNSVTVTPETVTAAVGMAITGQQLTANVSVTGSASQDVVWSVHDAGTTGTGKVTVDADGKLNVAADAAIGTAVIRATSTYDSTKYGICTVSVSATPTTPSVNSVTVTPGTVDATVGTAIIGQQLTANVSVTGGASQDVVWSVHDAGTTGTGKVTVDADGKLNVAADAAIGTAVIRATSTYDSTKYGICTVSVAPIAPSGVTLDTAAVTLSVDGSQSLPETWQLTATVSPSDATDKSVTWSSDAPDVANVDDTGLVTAHSAGTATITVTTADGSQTDTCTVRVGSLAASNAEAAKITGFAVGNNDSSHLCFNAGGYDTLTSGAGIALVEVRAGAASPGSVVDFDAELTGKTLAFHTQDVVDETDLTYVGVTFTATYNGVTSDPVTLDVSHLFGAATTVGKMRADGAKFPTDGDRFGKFLFQTKSMLPNKPHPISTSPTLTLSDGVSIAPAEANAVEGVNSGIEPEQISLQSNERGMLQISLAAVPTGDFDCWWDGRIELICDGTSYRISHANFMVEVSVIDS</sequence>
<dbReference type="AlphaFoldDB" id="G5IIK3"/>
<feature type="region of interest" description="Disordered" evidence="2">
    <location>
        <begin position="524"/>
        <end position="555"/>
    </location>
</feature>
<dbReference type="InterPro" id="IPR003343">
    <property type="entry name" value="Big_2"/>
</dbReference>
<dbReference type="Gene3D" id="3.10.350.10">
    <property type="entry name" value="LysM domain"/>
    <property type="match status" value="1"/>
</dbReference>
<feature type="domain" description="LysM" evidence="5">
    <location>
        <begin position="481"/>
        <end position="525"/>
    </location>
</feature>
<dbReference type="InterPro" id="IPR036779">
    <property type="entry name" value="LysM_dom_sf"/>
</dbReference>
<keyword evidence="7" id="KW-1185">Reference proteome</keyword>
<feature type="signal peptide" evidence="3">
    <location>
        <begin position="1"/>
        <end position="26"/>
    </location>
</feature>
<dbReference type="SUPFAM" id="SSF49373">
    <property type="entry name" value="Invasin/intimin cell-adhesion fragments"/>
    <property type="match status" value="1"/>
</dbReference>
<protein>
    <recommendedName>
        <fullName evidence="8">Attaching and effacing protein</fullName>
    </recommendedName>
</protein>
<dbReference type="Pfam" id="PF00395">
    <property type="entry name" value="SLH"/>
    <property type="match status" value="3"/>
</dbReference>
<reference evidence="6 7" key="1">
    <citation type="submission" date="2011-08" db="EMBL/GenBank/DDBJ databases">
        <title>The Genome Sequence of Clostridium hathewayi WAL-18680.</title>
        <authorList>
            <consortium name="The Broad Institute Genome Sequencing Platform"/>
            <person name="Earl A."/>
            <person name="Ward D."/>
            <person name="Feldgarden M."/>
            <person name="Gevers D."/>
            <person name="Finegold S.M."/>
            <person name="Summanen P.H."/>
            <person name="Molitoris D.R."/>
            <person name="Song M."/>
            <person name="Daigneault M."/>
            <person name="Allen-Vercoe E."/>
            <person name="Young S.K."/>
            <person name="Zeng Q."/>
            <person name="Gargeya S."/>
            <person name="Fitzgerald M."/>
            <person name="Haas B."/>
            <person name="Abouelleil A."/>
            <person name="Alvarado L."/>
            <person name="Arachchi H.M."/>
            <person name="Berlin A."/>
            <person name="Brown A."/>
            <person name="Chapman S.B."/>
            <person name="Chen Z."/>
            <person name="Dunbar C."/>
            <person name="Freedman E."/>
            <person name="Gearin G."/>
            <person name="Gellesch M."/>
            <person name="Goldberg J."/>
            <person name="Griggs A."/>
            <person name="Gujja S."/>
            <person name="Heiman D."/>
            <person name="Howarth C."/>
            <person name="Larson L."/>
            <person name="Lui A."/>
            <person name="MacDonald P.J.P."/>
            <person name="Montmayeur A."/>
            <person name="Murphy C."/>
            <person name="Neiman D."/>
            <person name="Pearson M."/>
            <person name="Priest M."/>
            <person name="Roberts A."/>
            <person name="Saif S."/>
            <person name="Shea T."/>
            <person name="Shenoy N."/>
            <person name="Sisk P."/>
            <person name="Stolte C."/>
            <person name="Sykes S."/>
            <person name="Wortman J."/>
            <person name="Nusbaum C."/>
            <person name="Birren B."/>
        </authorList>
    </citation>
    <scope>NUCLEOTIDE SEQUENCE [LARGE SCALE GENOMIC DNA]</scope>
    <source>
        <strain evidence="6 7">WAL-18680</strain>
    </source>
</reference>
<proteinExistence type="predicted"/>
<dbReference type="PANTHER" id="PTHR43308:SF5">
    <property type="entry name" value="S-LAYER PROTEIN _ PEPTIDOGLYCAN ENDO-BETA-N-ACETYLGLUCOSAMINIDASE"/>
    <property type="match status" value="1"/>
</dbReference>
<evidence type="ECO:0008006" key="8">
    <source>
        <dbReference type="Google" id="ProtNLM"/>
    </source>
</evidence>
<dbReference type="InterPro" id="IPR051465">
    <property type="entry name" value="Cell_Envelope_Struct_Comp"/>
</dbReference>
<dbReference type="RefSeq" id="WP_006781311.1">
    <property type="nucleotide sequence ID" value="NZ_CP040506.1"/>
</dbReference>
<dbReference type="InterPro" id="IPR018392">
    <property type="entry name" value="LysM"/>
</dbReference>
<keyword evidence="3" id="KW-0732">Signal</keyword>
<feature type="domain" description="SLH" evidence="4">
    <location>
        <begin position="366"/>
        <end position="429"/>
    </location>
</feature>
<feature type="chain" id="PRO_5003478655" description="Attaching and effacing protein" evidence="3">
    <location>
        <begin position="27"/>
        <end position="1072"/>
    </location>
</feature>
<evidence type="ECO:0000256" key="2">
    <source>
        <dbReference type="SAM" id="MobiDB-lite"/>
    </source>
</evidence>
<evidence type="ECO:0000256" key="1">
    <source>
        <dbReference type="ARBA" id="ARBA00022737"/>
    </source>
</evidence>
<dbReference type="Gene3D" id="2.60.40.1080">
    <property type="match status" value="3"/>
</dbReference>
<comment type="caution">
    <text evidence="6">The sequence shown here is derived from an EMBL/GenBank/DDBJ whole genome shotgun (WGS) entry which is preliminary data.</text>
</comment>
<dbReference type="PANTHER" id="PTHR43308">
    <property type="entry name" value="OUTER MEMBRANE PROTEIN ALPHA-RELATED"/>
    <property type="match status" value="1"/>
</dbReference>
<dbReference type="Pfam" id="PF02368">
    <property type="entry name" value="Big_2"/>
    <property type="match status" value="1"/>
</dbReference>
<dbReference type="SUPFAM" id="SSF54106">
    <property type="entry name" value="LysM domain"/>
    <property type="match status" value="1"/>
</dbReference>
<accession>G5IIK3</accession>
<dbReference type="HOGENOM" id="CLU_287397_0_0_9"/>
<dbReference type="EMBL" id="ADLN01000092">
    <property type="protein sequence ID" value="EHI58638.1"/>
    <property type="molecule type" value="Genomic_DNA"/>
</dbReference>
<keyword evidence="1" id="KW-0677">Repeat</keyword>
<gene>
    <name evidence="6" type="ORF">HMPREF9473_03331</name>
</gene>
<evidence type="ECO:0000259" key="5">
    <source>
        <dbReference type="PROSITE" id="PS51782"/>
    </source>
</evidence>
<dbReference type="PROSITE" id="PS51782">
    <property type="entry name" value="LYSM"/>
    <property type="match status" value="1"/>
</dbReference>
<dbReference type="PROSITE" id="PS51272">
    <property type="entry name" value="SLH"/>
    <property type="match status" value="3"/>
</dbReference>
<name>G5IIK3_9FIRM</name>
<dbReference type="Proteomes" id="UP000005384">
    <property type="component" value="Unassembled WGS sequence"/>
</dbReference>
<feature type="domain" description="SLH" evidence="4">
    <location>
        <begin position="300"/>
        <end position="363"/>
    </location>
</feature>
<dbReference type="CDD" id="cd00118">
    <property type="entry name" value="LysM"/>
    <property type="match status" value="1"/>
</dbReference>
<organism evidence="6 7">
    <name type="scientific">Hungatella hathewayi WAL-18680</name>
    <dbReference type="NCBI Taxonomy" id="742737"/>
    <lineage>
        <taxon>Bacteria</taxon>
        <taxon>Bacillati</taxon>
        <taxon>Bacillota</taxon>
        <taxon>Clostridia</taxon>
        <taxon>Lachnospirales</taxon>
        <taxon>Lachnospiraceae</taxon>
        <taxon>Hungatella</taxon>
    </lineage>
</organism>
<dbReference type="InterPro" id="IPR001119">
    <property type="entry name" value="SLH_dom"/>
</dbReference>
<dbReference type="Pfam" id="PF01476">
    <property type="entry name" value="LysM"/>
    <property type="match status" value="1"/>
</dbReference>
<dbReference type="PATRIC" id="fig|742737.3.peg.3310"/>
<evidence type="ECO:0000313" key="7">
    <source>
        <dbReference type="Proteomes" id="UP000005384"/>
    </source>
</evidence>
<evidence type="ECO:0000259" key="4">
    <source>
        <dbReference type="PROSITE" id="PS51272"/>
    </source>
</evidence>
<feature type="domain" description="SLH" evidence="4">
    <location>
        <begin position="239"/>
        <end position="299"/>
    </location>
</feature>
<dbReference type="SMART" id="SM00635">
    <property type="entry name" value="BID_2"/>
    <property type="match status" value="1"/>
</dbReference>